<dbReference type="AlphaFoldDB" id="A0A6B0UZS0"/>
<protein>
    <submittedName>
        <fullName evidence="3">Putative evasin</fullName>
    </submittedName>
</protein>
<proteinExistence type="predicted"/>
<evidence type="ECO:0000256" key="1">
    <source>
        <dbReference type="SAM" id="MobiDB-lite"/>
    </source>
</evidence>
<name>A0A6B0UZS0_IXORI</name>
<reference evidence="3" key="1">
    <citation type="submission" date="2019-12" db="EMBL/GenBank/DDBJ databases">
        <title>An insight into the sialome of adult female Ixodes ricinus ticks feeding for 6 days.</title>
        <authorList>
            <person name="Perner J."/>
            <person name="Ribeiro J.M.C."/>
        </authorList>
    </citation>
    <scope>NUCLEOTIDE SEQUENCE</scope>
    <source>
        <strain evidence="3">Semi-engorged</strain>
        <tissue evidence="3">Salivary glands</tissue>
    </source>
</reference>
<accession>A0A6B0UZS0</accession>
<dbReference type="Gene3D" id="2.30.130.100">
    <property type="match status" value="1"/>
</dbReference>
<organism evidence="3">
    <name type="scientific">Ixodes ricinus</name>
    <name type="common">Common tick</name>
    <name type="synonym">Acarus ricinus</name>
    <dbReference type="NCBI Taxonomy" id="34613"/>
    <lineage>
        <taxon>Eukaryota</taxon>
        <taxon>Metazoa</taxon>
        <taxon>Ecdysozoa</taxon>
        <taxon>Arthropoda</taxon>
        <taxon>Chelicerata</taxon>
        <taxon>Arachnida</taxon>
        <taxon>Acari</taxon>
        <taxon>Parasitiformes</taxon>
        <taxon>Ixodida</taxon>
        <taxon>Ixodoidea</taxon>
        <taxon>Ixodidae</taxon>
        <taxon>Ixodinae</taxon>
        <taxon>Ixodes</taxon>
    </lineage>
</organism>
<evidence type="ECO:0000256" key="2">
    <source>
        <dbReference type="SAM" id="SignalP"/>
    </source>
</evidence>
<feature type="signal peptide" evidence="2">
    <location>
        <begin position="1"/>
        <end position="19"/>
    </location>
</feature>
<evidence type="ECO:0000313" key="3">
    <source>
        <dbReference type="EMBL" id="MXU95430.1"/>
    </source>
</evidence>
<feature type="compositionally biased region" description="Basic residues" evidence="1">
    <location>
        <begin position="172"/>
        <end position="186"/>
    </location>
</feature>
<feature type="region of interest" description="Disordered" evidence="1">
    <location>
        <begin position="138"/>
        <end position="186"/>
    </location>
</feature>
<feature type="chain" id="PRO_5025576008" evidence="2">
    <location>
        <begin position="20"/>
        <end position="186"/>
    </location>
</feature>
<dbReference type="EMBL" id="GIFC01013347">
    <property type="protein sequence ID" value="MXU95430.1"/>
    <property type="molecule type" value="Transcribed_RNA"/>
</dbReference>
<keyword evidence="2" id="KW-0732">Signal</keyword>
<sequence>MLWLKLMLVILISEIGERAMCSGSGPVPSVKESEKTPYSLPQESLINDTSDGCNRQLLPYLDENGMGVLTVNCTKYCTGDKQATDVNGNPCIFKVKQAAKPGKVKVKEGSCRNGTCVRGSTRPPWRLVVLVTGRVVTKPTRRGPDGKSRRRKEGGGGAERKRKQQVNQARRINIKKQRKGSINKRR</sequence>